<gene>
    <name evidence="4" type="ORF">METZ01_LOCUS187974</name>
</gene>
<dbReference type="CDD" id="cd00063">
    <property type="entry name" value="FN3"/>
    <property type="match status" value="1"/>
</dbReference>
<feature type="non-terminal residue" evidence="4">
    <location>
        <position position="346"/>
    </location>
</feature>
<dbReference type="InterPro" id="IPR001119">
    <property type="entry name" value="SLH_dom"/>
</dbReference>
<dbReference type="PROSITE" id="PS50853">
    <property type="entry name" value="FN3"/>
    <property type="match status" value="1"/>
</dbReference>
<keyword evidence="1" id="KW-0677">Repeat</keyword>
<sequence length="346" mass="36208">MLRSLKRVAATGAVIAMVTVSLQGVASAAVPTVPADLVAVPGNESVALTWTASSNTPTDYVIEYSADGFVTTTNLFYEMDVSTAVTATVTGLTNGTTYTFRVKATNGDGTSAASSTTTGVPYSNHTANDLAVFNACPASVVSAAGFTDTTSTDVDCIKYYEITKGTTATTYSPMDFVSRWQMALFLTRMVVPAGATLGTGTDQGFTDIGGKSAEIQTAINQIKQLGITVGKTATTFAPDDYVSREEMALFISRLLKAAQVGPGGNTEYVSGISGAVEIKSNDTDHNFTDLGTVSLMETQNAIISLWNLGVTEVPTATVYNPNVSISRLNMAQMMANALDHTNARPA</sequence>
<organism evidence="4">
    <name type="scientific">marine metagenome</name>
    <dbReference type="NCBI Taxonomy" id="408172"/>
    <lineage>
        <taxon>unclassified sequences</taxon>
        <taxon>metagenomes</taxon>
        <taxon>ecological metagenomes</taxon>
    </lineage>
</organism>
<evidence type="ECO:0000259" key="3">
    <source>
        <dbReference type="PROSITE" id="PS51272"/>
    </source>
</evidence>
<dbReference type="InterPro" id="IPR050964">
    <property type="entry name" value="Striated_Muscle_Regulatory"/>
</dbReference>
<dbReference type="InterPro" id="IPR013783">
    <property type="entry name" value="Ig-like_fold"/>
</dbReference>
<dbReference type="Gene3D" id="2.60.40.10">
    <property type="entry name" value="Immunoglobulins"/>
    <property type="match status" value="1"/>
</dbReference>
<dbReference type="InterPro" id="IPR036116">
    <property type="entry name" value="FN3_sf"/>
</dbReference>
<dbReference type="AlphaFoldDB" id="A0A382D9K6"/>
<evidence type="ECO:0000313" key="4">
    <source>
        <dbReference type="EMBL" id="SVB35120.1"/>
    </source>
</evidence>
<evidence type="ECO:0000259" key="2">
    <source>
        <dbReference type="PROSITE" id="PS50853"/>
    </source>
</evidence>
<dbReference type="PRINTS" id="PR00014">
    <property type="entry name" value="FNTYPEIII"/>
</dbReference>
<reference evidence="4" key="1">
    <citation type="submission" date="2018-05" db="EMBL/GenBank/DDBJ databases">
        <authorList>
            <person name="Lanie J.A."/>
            <person name="Ng W.-L."/>
            <person name="Kazmierczak K.M."/>
            <person name="Andrzejewski T.M."/>
            <person name="Davidsen T.M."/>
            <person name="Wayne K.J."/>
            <person name="Tettelin H."/>
            <person name="Glass J.I."/>
            <person name="Rusch D."/>
            <person name="Podicherti R."/>
            <person name="Tsui H.-C.T."/>
            <person name="Winkler M.E."/>
        </authorList>
    </citation>
    <scope>NUCLEOTIDE SEQUENCE</scope>
</reference>
<dbReference type="SMART" id="SM00060">
    <property type="entry name" value="FN3"/>
    <property type="match status" value="1"/>
</dbReference>
<dbReference type="SUPFAM" id="SSF49265">
    <property type="entry name" value="Fibronectin type III"/>
    <property type="match status" value="1"/>
</dbReference>
<dbReference type="EMBL" id="UINC01038300">
    <property type="protein sequence ID" value="SVB35120.1"/>
    <property type="molecule type" value="Genomic_DNA"/>
</dbReference>
<evidence type="ECO:0008006" key="5">
    <source>
        <dbReference type="Google" id="ProtNLM"/>
    </source>
</evidence>
<dbReference type="PROSITE" id="PS51272">
    <property type="entry name" value="SLH"/>
    <property type="match status" value="1"/>
</dbReference>
<accession>A0A382D9K6</accession>
<feature type="domain" description="Fibronectin type-III" evidence="2">
    <location>
        <begin position="30"/>
        <end position="129"/>
    </location>
</feature>
<protein>
    <recommendedName>
        <fullName evidence="5">Fibronectin type-III domain-containing protein</fullName>
    </recommendedName>
</protein>
<feature type="domain" description="SLH" evidence="3">
    <location>
        <begin position="202"/>
        <end position="265"/>
    </location>
</feature>
<name>A0A382D9K6_9ZZZZ</name>
<dbReference type="PANTHER" id="PTHR13817:SF73">
    <property type="entry name" value="FIBRONECTIN TYPE-III DOMAIN-CONTAINING PROTEIN"/>
    <property type="match status" value="1"/>
</dbReference>
<dbReference type="Pfam" id="PF00395">
    <property type="entry name" value="SLH"/>
    <property type="match status" value="1"/>
</dbReference>
<dbReference type="InterPro" id="IPR003961">
    <property type="entry name" value="FN3_dom"/>
</dbReference>
<dbReference type="Pfam" id="PF00041">
    <property type="entry name" value="fn3"/>
    <property type="match status" value="1"/>
</dbReference>
<dbReference type="PANTHER" id="PTHR13817">
    <property type="entry name" value="TITIN"/>
    <property type="match status" value="1"/>
</dbReference>
<proteinExistence type="predicted"/>
<evidence type="ECO:0000256" key="1">
    <source>
        <dbReference type="ARBA" id="ARBA00022737"/>
    </source>
</evidence>